<dbReference type="KEGG" id="cbv:U729_3235"/>
<protein>
    <submittedName>
        <fullName evidence="2">Putative membrane protein</fullName>
    </submittedName>
</protein>
<dbReference type="HOGENOM" id="CLU_2971224_0_0_9"/>
<dbReference type="Proteomes" id="UP000030635">
    <property type="component" value="Plasmid pCBJ"/>
</dbReference>
<dbReference type="EMBL" id="CP006906">
    <property type="protein sequence ID" value="AIY85364.1"/>
    <property type="molecule type" value="Genomic_DNA"/>
</dbReference>
<gene>
    <name evidence="2" type="ORF">U729_3235</name>
</gene>
<keyword evidence="3" id="KW-1185">Reference proteome</keyword>
<evidence type="ECO:0000313" key="2">
    <source>
        <dbReference type="EMBL" id="AIY85364.1"/>
    </source>
</evidence>
<keyword evidence="1" id="KW-1133">Transmembrane helix</keyword>
<evidence type="ECO:0000256" key="1">
    <source>
        <dbReference type="SAM" id="Phobius"/>
    </source>
</evidence>
<geneLocation type="plasmid" evidence="2 3">
    <name>pCBJ</name>
</geneLocation>
<keyword evidence="2" id="KW-0614">Plasmid</keyword>
<feature type="transmembrane region" description="Helical" evidence="1">
    <location>
        <begin position="35"/>
        <end position="55"/>
    </location>
</feature>
<accession>A0A0A7G0H1</accession>
<keyword evidence="1" id="KW-0812">Transmembrane</keyword>
<proteinExistence type="predicted"/>
<dbReference type="AlphaFoldDB" id="A0A0A7G0H1"/>
<reference evidence="2 3" key="1">
    <citation type="journal article" date="2015" name="Infect. Genet. Evol.">
        <title>Genomic sequences of six botulinum neurotoxin-producing strains representing three clostridial species illustrate the mobility and diversity of botulinum neurotoxin genes.</title>
        <authorList>
            <person name="Smith T.J."/>
            <person name="Hill K.K."/>
            <person name="Xie G."/>
            <person name="Foley B.T."/>
            <person name="Williamson C.H."/>
            <person name="Foster J.T."/>
            <person name="Johnson S.L."/>
            <person name="Chertkov O."/>
            <person name="Teshima H."/>
            <person name="Gibbons H.S."/>
            <person name="Johnsky L.A."/>
            <person name="Karavis M.A."/>
            <person name="Smith L.A."/>
        </authorList>
    </citation>
    <scope>NUCLEOTIDE SEQUENCE [LARGE SCALE GENOMIC DNA]</scope>
    <source>
        <strain evidence="2 3">Sullivan</strain>
        <plasmid evidence="2">pCBJ</plasmid>
    </source>
</reference>
<dbReference type="RefSeq" id="WP_158380637.1">
    <property type="nucleotide sequence ID" value="NZ_CP006906.1"/>
</dbReference>
<sequence length="58" mass="6289">MNKIIIIAAGTGIAHLGTILRKYDEEFLAKVAETIGVGLLFLVAIPYVISIAHLLRNL</sequence>
<name>A0A0A7G0H1_9CLOT</name>
<keyword evidence="1" id="KW-0472">Membrane</keyword>
<organism evidence="2 3">
    <name type="scientific">Clostridium baratii str. Sullivan</name>
    <dbReference type="NCBI Taxonomy" id="1415775"/>
    <lineage>
        <taxon>Bacteria</taxon>
        <taxon>Bacillati</taxon>
        <taxon>Bacillota</taxon>
        <taxon>Clostridia</taxon>
        <taxon>Eubacteriales</taxon>
        <taxon>Clostridiaceae</taxon>
        <taxon>Clostridium</taxon>
    </lineage>
</organism>
<evidence type="ECO:0000313" key="3">
    <source>
        <dbReference type="Proteomes" id="UP000030635"/>
    </source>
</evidence>